<evidence type="ECO:0000313" key="2">
    <source>
        <dbReference type="Proteomes" id="UP000501690"/>
    </source>
</evidence>
<name>A0A4D6M5G5_VIGUN</name>
<gene>
    <name evidence="1" type="ORF">DEO72_LG6g1148</name>
</gene>
<keyword evidence="2" id="KW-1185">Reference proteome</keyword>
<proteinExistence type="predicted"/>
<protein>
    <submittedName>
        <fullName evidence="1">Uncharacterized protein</fullName>
    </submittedName>
</protein>
<organism evidence="1 2">
    <name type="scientific">Vigna unguiculata</name>
    <name type="common">Cowpea</name>
    <dbReference type="NCBI Taxonomy" id="3917"/>
    <lineage>
        <taxon>Eukaryota</taxon>
        <taxon>Viridiplantae</taxon>
        <taxon>Streptophyta</taxon>
        <taxon>Embryophyta</taxon>
        <taxon>Tracheophyta</taxon>
        <taxon>Spermatophyta</taxon>
        <taxon>Magnoliopsida</taxon>
        <taxon>eudicotyledons</taxon>
        <taxon>Gunneridae</taxon>
        <taxon>Pentapetalae</taxon>
        <taxon>rosids</taxon>
        <taxon>fabids</taxon>
        <taxon>Fabales</taxon>
        <taxon>Fabaceae</taxon>
        <taxon>Papilionoideae</taxon>
        <taxon>50 kb inversion clade</taxon>
        <taxon>NPAAA clade</taxon>
        <taxon>indigoferoid/millettioid clade</taxon>
        <taxon>Phaseoleae</taxon>
        <taxon>Vigna</taxon>
    </lineage>
</organism>
<sequence>MLRWATPELHPKISFQIDATRACFVRTPARCPNASRNPCPVAANNTMWQNQGSSRVACFFIYTYPRVSRTTPMLCGSAQLLPATPIYVGPRLVLNLQQPNFGFSHILQLASLVDHTSFFCPRAIVAKRAVPFFT</sequence>
<dbReference type="EMBL" id="CP039350">
    <property type="protein sequence ID" value="QCD96445.1"/>
    <property type="molecule type" value="Genomic_DNA"/>
</dbReference>
<evidence type="ECO:0000313" key="1">
    <source>
        <dbReference type="EMBL" id="QCD96445.1"/>
    </source>
</evidence>
<dbReference type="Proteomes" id="UP000501690">
    <property type="component" value="Linkage Group LG6"/>
</dbReference>
<accession>A0A4D6M5G5</accession>
<reference evidence="1 2" key="1">
    <citation type="submission" date="2019-04" db="EMBL/GenBank/DDBJ databases">
        <title>An improved genome assembly and genetic linkage map for asparagus bean, Vigna unguiculata ssp. sesquipedialis.</title>
        <authorList>
            <person name="Xia Q."/>
            <person name="Zhang R."/>
            <person name="Dong Y."/>
        </authorList>
    </citation>
    <scope>NUCLEOTIDE SEQUENCE [LARGE SCALE GENOMIC DNA]</scope>
    <source>
        <tissue evidence="1">Leaf</tissue>
    </source>
</reference>
<dbReference type="AlphaFoldDB" id="A0A4D6M5G5"/>